<reference evidence="1" key="1">
    <citation type="submission" date="2020-04" db="EMBL/GenBank/DDBJ databases">
        <title>Analysis of mating type loci in Filobasidium floriforme.</title>
        <authorList>
            <person name="Nowrousian M."/>
        </authorList>
    </citation>
    <scope>NUCLEOTIDE SEQUENCE</scope>
    <source>
        <strain evidence="1">CBS 6242</strain>
    </source>
</reference>
<evidence type="ECO:0000313" key="1">
    <source>
        <dbReference type="EMBL" id="KAG7529358.1"/>
    </source>
</evidence>
<name>A0A8K0JGB5_9TREE</name>
<sequence>MPMTSTLATSRKRLQRLVRSYRFLVILVVAGTLLHLGRAPNLYRGSYLPQNEPGRLGNFLIGRHEDHKDPRIAASWHAELFKPQGSKDLFTWNVRDDRCENLNIPEEFELEGNKEQACWRLRLLHQLDAWEPHKSFSTWKDQEEKNTAALDRLRKCLLRPLSPEPQTYGDNSCSLKTTKIVIGHWWFWTMGFTKAGLSGEAIWTASMIDALEEQGYTVLSTSEYEGMIQAHAEIPDLISHLFIDEKIMLTCMSDPFCLSAEDFRPTRSLFPDLQISANGDPIRTEGMQGNQEGDLQKWVWSQKELEKLDEAAARGTGRARGTIPLHKLFVLTWWGTKTGEGYWPVPDGFSWNPLGPEWTISPFSYPNHTFMPYSIERECSAVPLTPPAQKLDRVFVLAKLAEYFYDKRKAPPESVWVDFQQKTGLEAVSVATDRKDGARGWLNYTVPQGVTPIAPLSRDQFEIEVGKSKVMLGIGRPYISPSIYTSLCQGTPVVLPYFADPEEVYQGYNLFNGEYAQHGPASLIGPPYVYTYQHDDDPQQLLDLVSQAASKPIDRYIPDDMTWSAVRNDVDDLMLFDWHRHAERIRTSRGSELIPQNRLDVIGRCFEIGRCKPLSPEL</sequence>
<dbReference type="EMBL" id="JABELV010000153">
    <property type="protein sequence ID" value="KAG7529358.1"/>
    <property type="molecule type" value="Genomic_DNA"/>
</dbReference>
<dbReference type="OrthoDB" id="2113294at2759"/>
<keyword evidence="2" id="KW-1185">Reference proteome</keyword>
<proteinExistence type="predicted"/>
<dbReference type="Proteomes" id="UP000812966">
    <property type="component" value="Unassembled WGS sequence"/>
</dbReference>
<organism evidence="1 2">
    <name type="scientific">Filobasidium floriforme</name>
    <dbReference type="NCBI Taxonomy" id="5210"/>
    <lineage>
        <taxon>Eukaryota</taxon>
        <taxon>Fungi</taxon>
        <taxon>Dikarya</taxon>
        <taxon>Basidiomycota</taxon>
        <taxon>Agaricomycotina</taxon>
        <taxon>Tremellomycetes</taxon>
        <taxon>Filobasidiales</taxon>
        <taxon>Filobasidiaceae</taxon>
        <taxon>Filobasidium</taxon>
    </lineage>
</organism>
<comment type="caution">
    <text evidence="1">The sequence shown here is derived from an EMBL/GenBank/DDBJ whole genome shotgun (WGS) entry which is preliminary data.</text>
</comment>
<dbReference type="AlphaFoldDB" id="A0A8K0JGB5"/>
<accession>A0A8K0JGB5</accession>
<protein>
    <submittedName>
        <fullName evidence="1">Uncharacterized protein</fullName>
    </submittedName>
</protein>
<gene>
    <name evidence="1" type="ORF">FFLO_05710</name>
</gene>
<evidence type="ECO:0000313" key="2">
    <source>
        <dbReference type="Proteomes" id="UP000812966"/>
    </source>
</evidence>